<proteinExistence type="predicted"/>
<sequence length="398" mass="46948">MEAPNVQIEQSVVERINNKYPDMQQNIELVVKISSDAWKKLKHRYFFAKLITTKIDKATRSDENKEEIGHSAINLLNSIFMDEEDDVHKVVQKYTEAQRGFINLVTTFTSFFYSSSYTKNDSSHISDALEEADSFINKIDDTTFIQNLHTECIFNGHEEIRQGIINIFFCEYSKWRSECFIPHVKKFLPSPLGLDKQIDCKFDEEFELLKQELEKREFEKICKKIEEKYPIGRKFKIIDIIESYLFASSFHFIYETETTQPDQLKITIYETSLEESDLFELQKNEFYVPKSRLFTNIHGVAGISFQINSGVYELRKISQFENKKYFIILWNKKRRQHEIFFDTASRLRSIFKANLPKAFRRLNNIEKHCMFAINEPRGLIGIFNKQSGVVGYYALDIC</sequence>
<evidence type="ECO:0000313" key="1">
    <source>
        <dbReference type="EMBL" id="RIB20136.1"/>
    </source>
</evidence>
<organism evidence="1 2">
    <name type="scientific">Gigaspora rosea</name>
    <dbReference type="NCBI Taxonomy" id="44941"/>
    <lineage>
        <taxon>Eukaryota</taxon>
        <taxon>Fungi</taxon>
        <taxon>Fungi incertae sedis</taxon>
        <taxon>Mucoromycota</taxon>
        <taxon>Glomeromycotina</taxon>
        <taxon>Glomeromycetes</taxon>
        <taxon>Diversisporales</taxon>
        <taxon>Gigasporaceae</taxon>
        <taxon>Gigaspora</taxon>
    </lineage>
</organism>
<dbReference type="STRING" id="44941.A0A397VLS1"/>
<comment type="caution">
    <text evidence="1">The sequence shown here is derived from an EMBL/GenBank/DDBJ whole genome shotgun (WGS) entry which is preliminary data.</text>
</comment>
<dbReference type="Proteomes" id="UP000266673">
    <property type="component" value="Unassembled WGS sequence"/>
</dbReference>
<reference evidence="1 2" key="1">
    <citation type="submission" date="2018-06" db="EMBL/GenBank/DDBJ databases">
        <title>Comparative genomics reveals the genomic features of Rhizophagus irregularis, R. cerebriforme, R. diaphanum and Gigaspora rosea, and their symbiotic lifestyle signature.</title>
        <authorList>
            <person name="Morin E."/>
            <person name="San Clemente H."/>
            <person name="Chen E.C.H."/>
            <person name="De La Providencia I."/>
            <person name="Hainaut M."/>
            <person name="Kuo A."/>
            <person name="Kohler A."/>
            <person name="Murat C."/>
            <person name="Tang N."/>
            <person name="Roy S."/>
            <person name="Loubradou J."/>
            <person name="Henrissat B."/>
            <person name="Grigoriev I.V."/>
            <person name="Corradi N."/>
            <person name="Roux C."/>
            <person name="Martin F.M."/>
        </authorList>
    </citation>
    <scope>NUCLEOTIDE SEQUENCE [LARGE SCALE GENOMIC DNA]</scope>
    <source>
        <strain evidence="1 2">DAOM 194757</strain>
    </source>
</reference>
<name>A0A397VLS1_9GLOM</name>
<accession>A0A397VLS1</accession>
<keyword evidence="2" id="KW-1185">Reference proteome</keyword>
<dbReference type="AlphaFoldDB" id="A0A397VLS1"/>
<evidence type="ECO:0000313" key="2">
    <source>
        <dbReference type="Proteomes" id="UP000266673"/>
    </source>
</evidence>
<gene>
    <name evidence="1" type="ORF">C2G38_1219572</name>
</gene>
<dbReference type="EMBL" id="QKWP01000435">
    <property type="protein sequence ID" value="RIB20136.1"/>
    <property type="molecule type" value="Genomic_DNA"/>
</dbReference>
<dbReference type="OrthoDB" id="2444870at2759"/>
<protein>
    <submittedName>
        <fullName evidence="1">Uncharacterized protein</fullName>
    </submittedName>
</protein>